<accession>A0A9W6YGE4</accession>
<dbReference type="Proteomes" id="UP001165121">
    <property type="component" value="Unassembled WGS sequence"/>
</dbReference>
<feature type="chain" id="PRO_5040892534" evidence="1">
    <location>
        <begin position="23"/>
        <end position="110"/>
    </location>
</feature>
<name>A0A9W6YGE4_9STRA</name>
<feature type="signal peptide" evidence="1">
    <location>
        <begin position="1"/>
        <end position="22"/>
    </location>
</feature>
<evidence type="ECO:0000256" key="1">
    <source>
        <dbReference type="SAM" id="SignalP"/>
    </source>
</evidence>
<keyword evidence="1" id="KW-0732">Signal</keyword>
<protein>
    <submittedName>
        <fullName evidence="2">Unnamed protein product</fullName>
    </submittedName>
</protein>
<dbReference type="AlphaFoldDB" id="A0A9W6YGE4"/>
<gene>
    <name evidence="2" type="ORF">Pfra01_002792600</name>
</gene>
<dbReference type="EMBL" id="BSXT01007569">
    <property type="protein sequence ID" value="GMF63964.1"/>
    <property type="molecule type" value="Genomic_DNA"/>
</dbReference>
<evidence type="ECO:0000313" key="2">
    <source>
        <dbReference type="EMBL" id="GMF63964.1"/>
    </source>
</evidence>
<keyword evidence="3" id="KW-1185">Reference proteome</keyword>
<comment type="caution">
    <text evidence="2">The sequence shown here is derived from an EMBL/GenBank/DDBJ whole genome shotgun (WGS) entry which is preliminary data.</text>
</comment>
<sequence>MLLIHCIINAWCFAILNDLNTGDNIDASYQALINPPVIVVSSSIVLPLQEIISLIRQVDLPNKQGMVIPGGEAAVEFTDRQQDYWPLAFEDLTCPTAWIEGDATVVASSQ</sequence>
<proteinExistence type="predicted"/>
<evidence type="ECO:0000313" key="3">
    <source>
        <dbReference type="Proteomes" id="UP001165121"/>
    </source>
</evidence>
<organism evidence="2 3">
    <name type="scientific">Phytophthora fragariaefolia</name>
    <dbReference type="NCBI Taxonomy" id="1490495"/>
    <lineage>
        <taxon>Eukaryota</taxon>
        <taxon>Sar</taxon>
        <taxon>Stramenopiles</taxon>
        <taxon>Oomycota</taxon>
        <taxon>Peronosporomycetes</taxon>
        <taxon>Peronosporales</taxon>
        <taxon>Peronosporaceae</taxon>
        <taxon>Phytophthora</taxon>
    </lineage>
</organism>
<reference evidence="2" key="1">
    <citation type="submission" date="2023-04" db="EMBL/GenBank/DDBJ databases">
        <title>Phytophthora fragariaefolia NBRC 109709.</title>
        <authorList>
            <person name="Ichikawa N."/>
            <person name="Sato H."/>
            <person name="Tonouchi N."/>
        </authorList>
    </citation>
    <scope>NUCLEOTIDE SEQUENCE</scope>
    <source>
        <strain evidence="2">NBRC 109709</strain>
    </source>
</reference>